<dbReference type="PROSITE" id="PS51918">
    <property type="entry name" value="RADICAL_SAM"/>
    <property type="match status" value="1"/>
</dbReference>
<keyword evidence="8 10" id="KW-0411">Iron-sulfur</keyword>
<comment type="similarity">
    <text evidence="2">Belongs to the anaerobic coproporphyrinogen-III oxidase family. HemW subfamily.</text>
</comment>
<evidence type="ECO:0000256" key="2">
    <source>
        <dbReference type="ARBA" id="ARBA00006100"/>
    </source>
</evidence>
<keyword evidence="13" id="KW-1185">Reference proteome</keyword>
<name>A0A1I0PWY3_9BACT</name>
<protein>
    <recommendedName>
        <fullName evidence="3 10">Heme chaperone HemW</fullName>
    </recommendedName>
</protein>
<dbReference type="GO" id="GO:0004109">
    <property type="term" value="F:coproporphyrinogen oxidase activity"/>
    <property type="evidence" value="ECO:0007669"/>
    <property type="project" value="InterPro"/>
</dbReference>
<accession>A0A1I0PWY3</accession>
<dbReference type="SFLD" id="SFLDF00562">
    <property type="entry name" value="HemN-like__clustered_with_heat"/>
    <property type="match status" value="1"/>
</dbReference>
<evidence type="ECO:0000256" key="8">
    <source>
        <dbReference type="ARBA" id="ARBA00023014"/>
    </source>
</evidence>
<proteinExistence type="inferred from homology"/>
<dbReference type="GO" id="GO:0046872">
    <property type="term" value="F:metal ion binding"/>
    <property type="evidence" value="ECO:0007669"/>
    <property type="project" value="UniProtKB-UniRule"/>
</dbReference>
<sequence>MPFAGAGKREQYSIMAGIYIHIPFCKQACYYCNFHFSTSLSQQEAMVNSLLQEITLQKDYLAQEPVQTVYFGGGTPSLLTTAQLTALLSHLRNTFAITADAEITLEANPDDLTPEKLADLKAGGINRLSIGVQSFHEEDLTWMNRAHDSRQALDCIREAQALGFQNITIDLIYGGPTLTDEGWEQNVKQAITLGVPHLSCYALTVEPGTALDQFIRKKKMAATDPDKAAQHFEMLMEWLGEAGYEHYEISNFALPEWHSRHNSSYWQGRHYLGLGPSAHSFNGHSRQWNIANNAQYIKSITAGSVPFEIETLTKAMQFNEYIMTALRTSAGCNLEWVAEKFGAEAAVHLLAHSEPFIRMGRMEHTGEILRLTKAGRLFADGIAGDLFII</sequence>
<keyword evidence="7 10" id="KW-0408">Iron</keyword>
<dbReference type="InterPro" id="IPR004559">
    <property type="entry name" value="HemW-like"/>
</dbReference>
<keyword evidence="4 10" id="KW-0349">Heme</keyword>
<evidence type="ECO:0000256" key="9">
    <source>
        <dbReference type="ARBA" id="ARBA00023186"/>
    </source>
</evidence>
<evidence type="ECO:0000256" key="10">
    <source>
        <dbReference type="RuleBase" id="RU364116"/>
    </source>
</evidence>
<dbReference type="NCBIfam" id="TIGR00539">
    <property type="entry name" value="hemN_rel"/>
    <property type="match status" value="1"/>
</dbReference>
<dbReference type="SFLD" id="SFLDF00288">
    <property type="entry name" value="HemN-like__clustered_with_nucl"/>
    <property type="match status" value="1"/>
</dbReference>
<gene>
    <name evidence="12" type="ORF">SAMN04488122_1050</name>
</gene>
<dbReference type="SMART" id="SM00729">
    <property type="entry name" value="Elp3"/>
    <property type="match status" value="1"/>
</dbReference>
<keyword evidence="10" id="KW-0963">Cytoplasm</keyword>
<dbReference type="InterPro" id="IPR058240">
    <property type="entry name" value="rSAM_sf"/>
</dbReference>
<dbReference type="PANTHER" id="PTHR13932:SF5">
    <property type="entry name" value="RADICAL S-ADENOSYL METHIONINE DOMAIN-CONTAINING PROTEIN 1, MITOCHONDRIAL"/>
    <property type="match status" value="1"/>
</dbReference>
<comment type="function">
    <text evidence="10">Probably acts as a heme chaperone, transferring heme to an unknown acceptor. Binds one molecule of heme per monomer, possibly covalently. Binds 1 [4Fe-4S] cluster. The cluster is coordinated with 3 cysteines and an exchangeable S-adenosyl-L-methionine.</text>
</comment>
<dbReference type="GO" id="GO:0006779">
    <property type="term" value="P:porphyrin-containing compound biosynthetic process"/>
    <property type="evidence" value="ECO:0007669"/>
    <property type="project" value="InterPro"/>
</dbReference>
<dbReference type="InterPro" id="IPR013785">
    <property type="entry name" value="Aldolase_TIM"/>
</dbReference>
<dbReference type="Proteomes" id="UP000199310">
    <property type="component" value="Unassembled WGS sequence"/>
</dbReference>
<feature type="domain" description="Radical SAM core" evidence="11">
    <location>
        <begin position="10"/>
        <end position="245"/>
    </location>
</feature>
<keyword evidence="10" id="KW-0004">4Fe-4S</keyword>
<dbReference type="Pfam" id="PF06969">
    <property type="entry name" value="HemN_C"/>
    <property type="match status" value="1"/>
</dbReference>
<dbReference type="SFLD" id="SFLDG01065">
    <property type="entry name" value="anaerobic_coproporphyrinogen-I"/>
    <property type="match status" value="1"/>
</dbReference>
<dbReference type="PANTHER" id="PTHR13932">
    <property type="entry name" value="COPROPORPHYRINIGEN III OXIDASE"/>
    <property type="match status" value="1"/>
</dbReference>
<keyword evidence="9 10" id="KW-0143">Chaperone</keyword>
<evidence type="ECO:0000256" key="5">
    <source>
        <dbReference type="ARBA" id="ARBA00022691"/>
    </source>
</evidence>
<dbReference type="SFLD" id="SFLDS00029">
    <property type="entry name" value="Radical_SAM"/>
    <property type="match status" value="1"/>
</dbReference>
<keyword evidence="6 10" id="KW-0479">Metal-binding</keyword>
<dbReference type="CDD" id="cd01335">
    <property type="entry name" value="Radical_SAM"/>
    <property type="match status" value="1"/>
</dbReference>
<dbReference type="SUPFAM" id="SSF102114">
    <property type="entry name" value="Radical SAM enzymes"/>
    <property type="match status" value="1"/>
</dbReference>
<evidence type="ECO:0000256" key="1">
    <source>
        <dbReference type="ARBA" id="ARBA00001966"/>
    </source>
</evidence>
<dbReference type="SFLD" id="SFLDG01082">
    <property type="entry name" value="B12-binding_domain_containing"/>
    <property type="match status" value="1"/>
</dbReference>
<dbReference type="GO" id="GO:0005737">
    <property type="term" value="C:cytoplasm"/>
    <property type="evidence" value="ECO:0007669"/>
    <property type="project" value="UniProtKB-SubCell"/>
</dbReference>
<dbReference type="InterPro" id="IPR034505">
    <property type="entry name" value="Coproporphyrinogen-III_oxidase"/>
</dbReference>
<dbReference type="EMBL" id="FOJG01000001">
    <property type="protein sequence ID" value="SEW18922.1"/>
    <property type="molecule type" value="Genomic_DNA"/>
</dbReference>
<evidence type="ECO:0000313" key="13">
    <source>
        <dbReference type="Proteomes" id="UP000199310"/>
    </source>
</evidence>
<dbReference type="STRING" id="29529.SAMN04488122_1050"/>
<comment type="subcellular location">
    <subcellularLocation>
        <location evidence="10">Cytoplasm</location>
    </subcellularLocation>
</comment>
<evidence type="ECO:0000313" key="12">
    <source>
        <dbReference type="EMBL" id="SEW18922.1"/>
    </source>
</evidence>
<evidence type="ECO:0000256" key="7">
    <source>
        <dbReference type="ARBA" id="ARBA00023004"/>
    </source>
</evidence>
<dbReference type="InterPro" id="IPR007197">
    <property type="entry name" value="rSAM"/>
</dbReference>
<dbReference type="Gene3D" id="3.20.20.70">
    <property type="entry name" value="Aldolase class I"/>
    <property type="match status" value="1"/>
</dbReference>
<comment type="cofactor">
    <cofactor evidence="1">
        <name>[4Fe-4S] cluster</name>
        <dbReference type="ChEBI" id="CHEBI:49883"/>
    </cofactor>
</comment>
<evidence type="ECO:0000256" key="6">
    <source>
        <dbReference type="ARBA" id="ARBA00022723"/>
    </source>
</evidence>
<dbReference type="InterPro" id="IPR010723">
    <property type="entry name" value="HemN_C"/>
</dbReference>
<organism evidence="12 13">
    <name type="scientific">Chitinophaga arvensicola</name>
    <dbReference type="NCBI Taxonomy" id="29529"/>
    <lineage>
        <taxon>Bacteria</taxon>
        <taxon>Pseudomonadati</taxon>
        <taxon>Bacteroidota</taxon>
        <taxon>Chitinophagia</taxon>
        <taxon>Chitinophagales</taxon>
        <taxon>Chitinophagaceae</taxon>
        <taxon>Chitinophaga</taxon>
    </lineage>
</organism>
<dbReference type="Pfam" id="PF04055">
    <property type="entry name" value="Radical_SAM"/>
    <property type="match status" value="1"/>
</dbReference>
<dbReference type="GO" id="GO:0051539">
    <property type="term" value="F:4 iron, 4 sulfur cluster binding"/>
    <property type="evidence" value="ECO:0007669"/>
    <property type="project" value="UniProtKB-UniRule"/>
</dbReference>
<reference evidence="13" key="1">
    <citation type="submission" date="2016-10" db="EMBL/GenBank/DDBJ databases">
        <authorList>
            <person name="Varghese N."/>
            <person name="Submissions S."/>
        </authorList>
    </citation>
    <scope>NUCLEOTIDE SEQUENCE [LARGE SCALE GENOMIC DNA]</scope>
    <source>
        <strain evidence="13">DSM 3695</strain>
    </source>
</reference>
<evidence type="ECO:0000259" key="11">
    <source>
        <dbReference type="PROSITE" id="PS51918"/>
    </source>
</evidence>
<dbReference type="AlphaFoldDB" id="A0A1I0PWY3"/>
<keyword evidence="5 10" id="KW-0949">S-adenosyl-L-methionine</keyword>
<dbReference type="InterPro" id="IPR006638">
    <property type="entry name" value="Elp3/MiaA/NifB-like_rSAM"/>
</dbReference>
<evidence type="ECO:0000256" key="4">
    <source>
        <dbReference type="ARBA" id="ARBA00022617"/>
    </source>
</evidence>
<evidence type="ECO:0000256" key="3">
    <source>
        <dbReference type="ARBA" id="ARBA00017228"/>
    </source>
</evidence>